<comment type="caution">
    <text evidence="1">The sequence shown here is derived from an EMBL/GenBank/DDBJ whole genome shotgun (WGS) entry which is preliminary data.</text>
</comment>
<proteinExistence type="predicted"/>
<protein>
    <submittedName>
        <fullName evidence="1">Response regulator</fullName>
    </submittedName>
</protein>
<sequence>MTALTNERPMCPVCKHRMGLARISPAQKGIEERTFECSTCERTETVAFAVDPMNTDAVGWLAGELKPPQ</sequence>
<name>A0A5S4YMI6_9BRAD</name>
<gene>
    <name evidence="1" type="ORF">FXV83_15560</name>
</gene>
<dbReference type="Proteomes" id="UP000324797">
    <property type="component" value="Unassembled WGS sequence"/>
</dbReference>
<evidence type="ECO:0000313" key="1">
    <source>
        <dbReference type="EMBL" id="TYO65641.1"/>
    </source>
</evidence>
<keyword evidence="2" id="KW-1185">Reference proteome</keyword>
<dbReference type="RefSeq" id="WP_148740282.1">
    <property type="nucleotide sequence ID" value="NZ_VSTH01000050.1"/>
</dbReference>
<reference evidence="1 2" key="1">
    <citation type="submission" date="2019-08" db="EMBL/GenBank/DDBJ databases">
        <title>Bradyrhizobium hipponensis sp. nov., a rhizobium isolated from a Lupinus angustifolius root nodule in Tunisia.</title>
        <authorList>
            <person name="Off K."/>
            <person name="Rejili M."/>
            <person name="Mars M."/>
            <person name="Brachmann A."/>
            <person name="Marin M."/>
        </authorList>
    </citation>
    <scope>NUCLEOTIDE SEQUENCE [LARGE SCALE GENOMIC DNA]</scope>
    <source>
        <strain evidence="2">aSej3</strain>
    </source>
</reference>
<dbReference type="EMBL" id="VSTH01000050">
    <property type="protein sequence ID" value="TYO65641.1"/>
    <property type="molecule type" value="Genomic_DNA"/>
</dbReference>
<dbReference type="AlphaFoldDB" id="A0A5S4YMI6"/>
<accession>A0A5S4YMI6</accession>
<evidence type="ECO:0000313" key="2">
    <source>
        <dbReference type="Proteomes" id="UP000324797"/>
    </source>
</evidence>
<organism evidence="1 2">
    <name type="scientific">Bradyrhizobium hipponense</name>
    <dbReference type="NCBI Taxonomy" id="2605638"/>
    <lineage>
        <taxon>Bacteria</taxon>
        <taxon>Pseudomonadati</taxon>
        <taxon>Pseudomonadota</taxon>
        <taxon>Alphaproteobacteria</taxon>
        <taxon>Hyphomicrobiales</taxon>
        <taxon>Nitrobacteraceae</taxon>
        <taxon>Bradyrhizobium</taxon>
    </lineage>
</organism>